<gene>
    <name evidence="2" type="ORF">LRAMOSA09615</name>
</gene>
<feature type="region of interest" description="Disordered" evidence="1">
    <location>
        <begin position="218"/>
        <end position="257"/>
    </location>
</feature>
<dbReference type="AlphaFoldDB" id="A0A077WKQ3"/>
<feature type="compositionally biased region" description="Basic and acidic residues" evidence="1">
    <location>
        <begin position="218"/>
        <end position="238"/>
    </location>
</feature>
<feature type="compositionally biased region" description="Polar residues" evidence="1">
    <location>
        <begin position="240"/>
        <end position="257"/>
    </location>
</feature>
<evidence type="ECO:0000256" key="1">
    <source>
        <dbReference type="SAM" id="MobiDB-lite"/>
    </source>
</evidence>
<proteinExistence type="predicted"/>
<dbReference type="EMBL" id="LK023323">
    <property type="protein sequence ID" value="CDS07092.1"/>
    <property type="molecule type" value="Genomic_DNA"/>
</dbReference>
<reference evidence="2" key="1">
    <citation type="journal article" date="2014" name="Genome Announc.">
        <title>De novo whole-genome sequence and genome annotation of Lichtheimia ramosa.</title>
        <authorList>
            <person name="Linde J."/>
            <person name="Schwartze V."/>
            <person name="Binder U."/>
            <person name="Lass-Florl C."/>
            <person name="Voigt K."/>
            <person name="Horn F."/>
        </authorList>
    </citation>
    <scope>NUCLEOTIDE SEQUENCE</scope>
    <source>
        <strain evidence="2">JMRC FSU:6197</strain>
    </source>
</reference>
<evidence type="ECO:0000313" key="2">
    <source>
        <dbReference type="EMBL" id="CDS07092.1"/>
    </source>
</evidence>
<sequence>MVKTILYPGGVKALSEIECLEARTVQEHFVDQCAVIWYVQYSGKFSSLPKSLKEELGADIFNMIDASRVYTMDRSEVVMHVHFATKDACTLAVQKMRKRQAKVIGTYTPSFKMFPMYTSSNRYSIYTLKLPLDSPSNAMEEINKALTSTERDIIDVVLGEDKVLKKYNGTASVVLLGQGNINITLYGSLITLEPVEPKTKGYLYCEHCRVLNDHEVDECPHQPEEDHQGKTEDQKEETGNIDNTSSSNDNAQDTTNK</sequence>
<dbReference type="OrthoDB" id="2296460at2759"/>
<accession>A0A077WKQ3</accession>
<name>A0A077WKQ3_9FUNG</name>
<protein>
    <submittedName>
        <fullName evidence="2">Uncharacterized protein</fullName>
    </submittedName>
</protein>
<organism evidence="2">
    <name type="scientific">Lichtheimia ramosa</name>
    <dbReference type="NCBI Taxonomy" id="688394"/>
    <lineage>
        <taxon>Eukaryota</taxon>
        <taxon>Fungi</taxon>
        <taxon>Fungi incertae sedis</taxon>
        <taxon>Mucoromycota</taxon>
        <taxon>Mucoromycotina</taxon>
        <taxon>Mucoromycetes</taxon>
        <taxon>Mucorales</taxon>
        <taxon>Lichtheimiaceae</taxon>
        <taxon>Lichtheimia</taxon>
    </lineage>
</organism>